<dbReference type="PANTHER" id="PTHR25465:SF32">
    <property type="entry name" value="BLOODTHIRSTY-RELATED GENE FAMILY, MEMBER 16 ISOFORM X1-RELATED"/>
    <property type="match status" value="1"/>
</dbReference>
<keyword evidence="3" id="KW-0862">Zinc</keyword>
<dbReference type="PROSITE" id="PS00518">
    <property type="entry name" value="ZF_RING_1"/>
    <property type="match status" value="1"/>
</dbReference>
<dbReference type="Proteomes" id="UP000314294">
    <property type="component" value="Unassembled WGS sequence"/>
</dbReference>
<feature type="domain" description="RING-type" evidence="5">
    <location>
        <begin position="233"/>
        <end position="273"/>
    </location>
</feature>
<dbReference type="AlphaFoldDB" id="A0A4Z2IPP3"/>
<dbReference type="PROSITE" id="PS50089">
    <property type="entry name" value="ZF_RING_2"/>
    <property type="match status" value="1"/>
</dbReference>
<dbReference type="PANTHER" id="PTHR25465">
    <property type="entry name" value="B-BOX DOMAIN CONTAINING"/>
    <property type="match status" value="1"/>
</dbReference>
<accession>A0A4Z2IPP3</accession>
<proteinExistence type="predicted"/>
<dbReference type="OrthoDB" id="6105938at2759"/>
<dbReference type="InterPro" id="IPR001841">
    <property type="entry name" value="Znf_RING"/>
</dbReference>
<evidence type="ECO:0000313" key="7">
    <source>
        <dbReference type="Proteomes" id="UP000314294"/>
    </source>
</evidence>
<gene>
    <name evidence="6" type="primary">TRIM65_1</name>
    <name evidence="6" type="ORF">EYF80_009808</name>
</gene>
<dbReference type="Gene3D" id="3.30.40.10">
    <property type="entry name" value="Zinc/RING finger domain, C3HC4 (zinc finger)"/>
    <property type="match status" value="1"/>
</dbReference>
<dbReference type="Pfam" id="PF15227">
    <property type="entry name" value="zf-C3HC4_4"/>
    <property type="match status" value="1"/>
</dbReference>
<keyword evidence="2 4" id="KW-0863">Zinc-finger</keyword>
<dbReference type="GO" id="GO:0008270">
    <property type="term" value="F:zinc ion binding"/>
    <property type="evidence" value="ECO:0007669"/>
    <property type="project" value="UniProtKB-KW"/>
</dbReference>
<comment type="caution">
    <text evidence="6">The sequence shown here is derived from an EMBL/GenBank/DDBJ whole genome shotgun (WGS) entry which is preliminary data.</text>
</comment>
<dbReference type="InterPro" id="IPR013083">
    <property type="entry name" value="Znf_RING/FYVE/PHD"/>
</dbReference>
<evidence type="ECO:0000256" key="2">
    <source>
        <dbReference type="ARBA" id="ARBA00022771"/>
    </source>
</evidence>
<evidence type="ECO:0000256" key="3">
    <source>
        <dbReference type="ARBA" id="ARBA00022833"/>
    </source>
</evidence>
<dbReference type="SMART" id="SM00184">
    <property type="entry name" value="RING"/>
    <property type="match status" value="1"/>
</dbReference>
<organism evidence="6 7">
    <name type="scientific">Liparis tanakae</name>
    <name type="common">Tanaka's snailfish</name>
    <dbReference type="NCBI Taxonomy" id="230148"/>
    <lineage>
        <taxon>Eukaryota</taxon>
        <taxon>Metazoa</taxon>
        <taxon>Chordata</taxon>
        <taxon>Craniata</taxon>
        <taxon>Vertebrata</taxon>
        <taxon>Euteleostomi</taxon>
        <taxon>Actinopterygii</taxon>
        <taxon>Neopterygii</taxon>
        <taxon>Teleostei</taxon>
        <taxon>Neoteleostei</taxon>
        <taxon>Acanthomorphata</taxon>
        <taxon>Eupercaria</taxon>
        <taxon>Perciformes</taxon>
        <taxon>Cottioidei</taxon>
        <taxon>Cottales</taxon>
        <taxon>Liparidae</taxon>
        <taxon>Liparis</taxon>
    </lineage>
</organism>
<evidence type="ECO:0000256" key="4">
    <source>
        <dbReference type="PROSITE-ProRule" id="PRU00175"/>
    </source>
</evidence>
<evidence type="ECO:0000259" key="5">
    <source>
        <dbReference type="PROSITE" id="PS50089"/>
    </source>
</evidence>
<dbReference type="EMBL" id="SRLO01000059">
    <property type="protein sequence ID" value="TNN79990.1"/>
    <property type="molecule type" value="Genomic_DNA"/>
</dbReference>
<reference evidence="6 7" key="1">
    <citation type="submission" date="2019-03" db="EMBL/GenBank/DDBJ databases">
        <title>First draft genome of Liparis tanakae, snailfish: a comprehensive survey of snailfish specific genes.</title>
        <authorList>
            <person name="Kim W."/>
            <person name="Song I."/>
            <person name="Jeong J.-H."/>
            <person name="Kim D."/>
            <person name="Kim S."/>
            <person name="Ryu S."/>
            <person name="Song J.Y."/>
            <person name="Lee S.K."/>
        </authorList>
    </citation>
    <scope>NUCLEOTIDE SEQUENCE [LARGE SCALE GENOMIC DNA]</scope>
    <source>
        <tissue evidence="6">Muscle</tissue>
    </source>
</reference>
<dbReference type="InterPro" id="IPR051051">
    <property type="entry name" value="E3_ubiq-ligase_TRIM/RNF"/>
</dbReference>
<evidence type="ECO:0000313" key="6">
    <source>
        <dbReference type="EMBL" id="TNN79990.1"/>
    </source>
</evidence>
<protein>
    <submittedName>
        <fullName evidence="6">Tripartite motif-containing protein 65</fullName>
    </submittedName>
</protein>
<keyword evidence="7" id="KW-1185">Reference proteome</keyword>
<sequence length="432" mass="47718">MARVTQHILSGMRLLSPCGDREGCVGELAGSNAEKEEEEEMMVGLSRRGDSGGGVSQPISDTGEPFLTYEAKGVPCSDADIHSISQVICGVHTVHGQDGVPDIKRLGLVRCESLEYLTDEDGHFILLPTFDADPESSDILLAHLNAPLSVGNRLRHSLREVRERIRLDFAPLKFSAGLDQPARPFRRKLLPAPPARDPICWVEFAPPAVSRSHLQILHMATAGSFLSEDQFLCSICLDVFTQPVSIPCGHNFCNACIHRHWENQEQCQCPLCNEKFKKGLKLRVNIGFREVVENFKKHHASADNNSLAKPDQVPCDCCLGKKFKATKTCLVRVREKGHHPHPALLKGTPDEEVHPKCRIYSPAMAKPPSALASAWGSHTHFLQHSPGTWTLRGVGQSGPGSITSTLQRGTQAICPSRHIHWYLQLGKKVWPF</sequence>
<dbReference type="SUPFAM" id="SSF57850">
    <property type="entry name" value="RING/U-box"/>
    <property type="match status" value="1"/>
</dbReference>
<keyword evidence="1" id="KW-0479">Metal-binding</keyword>
<evidence type="ECO:0000256" key="1">
    <source>
        <dbReference type="ARBA" id="ARBA00022723"/>
    </source>
</evidence>
<name>A0A4Z2IPP3_9TELE</name>
<dbReference type="InterPro" id="IPR017907">
    <property type="entry name" value="Znf_RING_CS"/>
</dbReference>